<dbReference type="InterPro" id="IPR047276">
    <property type="entry name" value="KH-I_NOVA_rpt2"/>
</dbReference>
<feature type="compositionally biased region" description="Low complexity" evidence="3">
    <location>
        <begin position="365"/>
        <end position="380"/>
    </location>
</feature>
<dbReference type="CDD" id="cd22436">
    <property type="entry name" value="KH-I_NOVA_rpt2"/>
    <property type="match status" value="1"/>
</dbReference>
<name>A0A1D1W2Q2_RAMVA</name>
<organism evidence="5 6">
    <name type="scientific">Ramazzottius varieornatus</name>
    <name type="common">Water bear</name>
    <name type="synonym">Tardigrade</name>
    <dbReference type="NCBI Taxonomy" id="947166"/>
    <lineage>
        <taxon>Eukaryota</taxon>
        <taxon>Metazoa</taxon>
        <taxon>Ecdysozoa</taxon>
        <taxon>Tardigrada</taxon>
        <taxon>Eutardigrada</taxon>
        <taxon>Parachela</taxon>
        <taxon>Hypsibioidea</taxon>
        <taxon>Ramazzottiidae</taxon>
        <taxon>Ramazzottius</taxon>
    </lineage>
</organism>
<dbReference type="SMART" id="SM00322">
    <property type="entry name" value="KH"/>
    <property type="match status" value="3"/>
</dbReference>
<dbReference type="GO" id="GO:0003723">
    <property type="term" value="F:RNA binding"/>
    <property type="evidence" value="ECO:0007669"/>
    <property type="project" value="UniProtKB-UniRule"/>
</dbReference>
<feature type="domain" description="K Homology" evidence="4">
    <location>
        <begin position="66"/>
        <end position="140"/>
    </location>
</feature>
<feature type="compositionally biased region" description="Polar residues" evidence="3">
    <location>
        <begin position="1"/>
        <end position="18"/>
    </location>
</feature>
<feature type="region of interest" description="Disordered" evidence="3">
    <location>
        <begin position="557"/>
        <end position="592"/>
    </location>
</feature>
<dbReference type="InterPro" id="IPR004088">
    <property type="entry name" value="KH_dom_type_1"/>
</dbReference>
<feature type="region of interest" description="Disordered" evidence="3">
    <location>
        <begin position="142"/>
        <end position="168"/>
    </location>
</feature>
<dbReference type="InterPro" id="IPR004087">
    <property type="entry name" value="KH_dom"/>
</dbReference>
<feature type="region of interest" description="Disordered" evidence="3">
    <location>
        <begin position="1"/>
        <end position="59"/>
    </location>
</feature>
<feature type="region of interest" description="Disordered" evidence="3">
    <location>
        <begin position="359"/>
        <end position="486"/>
    </location>
</feature>
<feature type="domain" description="K Homology" evidence="4">
    <location>
        <begin position="485"/>
        <end position="558"/>
    </location>
</feature>
<feature type="compositionally biased region" description="Low complexity" evidence="3">
    <location>
        <begin position="570"/>
        <end position="592"/>
    </location>
</feature>
<feature type="compositionally biased region" description="Polar residues" evidence="3">
    <location>
        <begin position="409"/>
        <end position="470"/>
    </location>
</feature>
<dbReference type="EMBL" id="BDGG01000016">
    <property type="protein sequence ID" value="GAV07810.1"/>
    <property type="molecule type" value="Genomic_DNA"/>
</dbReference>
<feature type="compositionally biased region" description="Low complexity" evidence="3">
    <location>
        <begin position="19"/>
        <end position="34"/>
    </location>
</feature>
<dbReference type="PROSITE" id="PS50084">
    <property type="entry name" value="KH_TYPE_1"/>
    <property type="match status" value="3"/>
</dbReference>
<dbReference type="PANTHER" id="PTHR10288">
    <property type="entry name" value="KH DOMAIN CONTAINING RNA BINDING PROTEIN"/>
    <property type="match status" value="1"/>
</dbReference>
<evidence type="ECO:0000256" key="2">
    <source>
        <dbReference type="PROSITE-ProRule" id="PRU00117"/>
    </source>
</evidence>
<dbReference type="Gene3D" id="3.30.1370.10">
    <property type="entry name" value="K Homology domain, type 1"/>
    <property type="match status" value="3"/>
</dbReference>
<proteinExistence type="predicted"/>
<evidence type="ECO:0000313" key="5">
    <source>
        <dbReference type="EMBL" id="GAV07810.1"/>
    </source>
</evidence>
<evidence type="ECO:0000313" key="6">
    <source>
        <dbReference type="Proteomes" id="UP000186922"/>
    </source>
</evidence>
<sequence>MNHSNSTSSVNENDYGNTSDSSIAQSQQQPSSSQKPERSPLPDNSEAAQQSTNERKNANQTYPTEVAMFFKILVPSAAAGAIIGKGGETIALLQQQTDTRIKMSKATDYFPGTNERVCIIYGPTPDSILQVYDFIAQKIREKPEPGLQQKPASPEYEQKKPSNERDKQVKILVPNSTAGMIIGKAGNYIKHIKDASGAYVQISQKARDHAITERCITVIGDTVQNKNACALILAKIFEDPVSNSCPNLSYADVIGPVPNYNPTGSPFASVQHGGHGGHADHLMAGPYMHANIQNNFFANLRSTLRLAGYTEEATAEIIAAMSTLASYGILGLGLGLGGMGVSPYMSGLAGMHGNQTSMDSGFGHSTGSSLAGNISSSSAGGSPGGYADGMSSSMSGASKSPVRYGGMTGQDSLESSYNGQYDQQVPNGAQSKQGHSDGWTPQNRWFHQQRSSPQSDGSNGLFSKTANHTEGSIPIGGGGNASNGERSQLSFDIMDNLAVHLLGRDGKVINEMQQMYNTVIQVVPKKKMAGQGGYRAVTITGSPNAVQATHLMIQQRLSAEEKRGGQSENGSPTSTGSSPQQQLPLSPSSQFA</sequence>
<evidence type="ECO:0000256" key="1">
    <source>
        <dbReference type="ARBA" id="ARBA00022737"/>
    </source>
</evidence>
<comment type="caution">
    <text evidence="5">The sequence shown here is derived from an EMBL/GenBank/DDBJ whole genome shotgun (WGS) entry which is preliminary data.</text>
</comment>
<dbReference type="Pfam" id="PF00013">
    <property type="entry name" value="KH_1"/>
    <property type="match status" value="3"/>
</dbReference>
<dbReference type="InterPro" id="IPR047275">
    <property type="entry name" value="KH-I_NOVA_rpt1"/>
</dbReference>
<evidence type="ECO:0000256" key="3">
    <source>
        <dbReference type="SAM" id="MobiDB-lite"/>
    </source>
</evidence>
<dbReference type="SUPFAM" id="SSF54791">
    <property type="entry name" value="Eukaryotic type KH-domain (KH-domain type I)"/>
    <property type="match status" value="3"/>
</dbReference>
<feature type="compositionally biased region" description="Polar residues" evidence="3">
    <location>
        <begin position="46"/>
        <end position="59"/>
    </location>
</feature>
<evidence type="ECO:0000259" key="4">
    <source>
        <dbReference type="SMART" id="SM00322"/>
    </source>
</evidence>
<keyword evidence="1" id="KW-0677">Repeat</keyword>
<dbReference type="STRING" id="947166.A0A1D1W2Q2"/>
<reference evidence="5 6" key="1">
    <citation type="journal article" date="2016" name="Nat. Commun.">
        <title>Extremotolerant tardigrade genome and improved radiotolerance of human cultured cells by tardigrade-unique protein.</title>
        <authorList>
            <person name="Hashimoto T."/>
            <person name="Horikawa D.D."/>
            <person name="Saito Y."/>
            <person name="Kuwahara H."/>
            <person name="Kozuka-Hata H."/>
            <person name="Shin-I T."/>
            <person name="Minakuchi Y."/>
            <person name="Ohishi K."/>
            <person name="Motoyama A."/>
            <person name="Aizu T."/>
            <person name="Enomoto A."/>
            <person name="Kondo K."/>
            <person name="Tanaka S."/>
            <person name="Hara Y."/>
            <person name="Koshikawa S."/>
            <person name="Sagara H."/>
            <person name="Miura T."/>
            <person name="Yokobori S."/>
            <person name="Miyagawa K."/>
            <person name="Suzuki Y."/>
            <person name="Kubo T."/>
            <person name="Oyama M."/>
            <person name="Kohara Y."/>
            <person name="Fujiyama A."/>
            <person name="Arakawa K."/>
            <person name="Katayama T."/>
            <person name="Toyoda A."/>
            <person name="Kunieda T."/>
        </authorList>
    </citation>
    <scope>NUCLEOTIDE SEQUENCE [LARGE SCALE GENOMIC DNA]</scope>
    <source>
        <strain evidence="5 6">YOKOZUNA-1</strain>
    </source>
</reference>
<feature type="domain" description="K Homology" evidence="4">
    <location>
        <begin position="165"/>
        <end position="237"/>
    </location>
</feature>
<dbReference type="OrthoDB" id="441329at2759"/>
<accession>A0A1D1W2Q2</accession>
<feature type="compositionally biased region" description="Low complexity" evidence="3">
    <location>
        <begin position="388"/>
        <end position="400"/>
    </location>
</feature>
<gene>
    <name evidence="5" type="primary">RvY_17605-1</name>
    <name evidence="5" type="synonym">RvY_17605.1</name>
    <name evidence="5" type="ORF">RvY_17605</name>
</gene>
<protein>
    <recommendedName>
        <fullName evidence="4">K Homology domain-containing protein</fullName>
    </recommendedName>
</protein>
<dbReference type="Proteomes" id="UP000186922">
    <property type="component" value="Unassembled WGS sequence"/>
</dbReference>
<keyword evidence="6" id="KW-1185">Reference proteome</keyword>
<keyword evidence="2" id="KW-0694">RNA-binding</keyword>
<dbReference type="InterPro" id="IPR036612">
    <property type="entry name" value="KH_dom_type_1_sf"/>
</dbReference>
<feature type="compositionally biased region" description="Basic and acidic residues" evidence="3">
    <location>
        <begin position="156"/>
        <end position="168"/>
    </location>
</feature>
<dbReference type="CDD" id="cd22435">
    <property type="entry name" value="KH-I_NOVA_rpt1"/>
    <property type="match status" value="1"/>
</dbReference>
<dbReference type="AlphaFoldDB" id="A0A1D1W2Q2"/>